<accession>A0A2H2ZKW1</accession>
<proteinExistence type="predicted"/>
<protein>
    <recommendedName>
        <fullName evidence="4">SET domain-containing protein</fullName>
    </recommendedName>
</protein>
<dbReference type="InterPro" id="IPR046341">
    <property type="entry name" value="SET_dom_sf"/>
</dbReference>
<dbReference type="PANTHER" id="PTHR13271">
    <property type="entry name" value="UNCHARACTERIZED PUTATIVE METHYLTRANSFERASE"/>
    <property type="match status" value="1"/>
</dbReference>
<dbReference type="PANTHER" id="PTHR13271:SF146">
    <property type="entry name" value="SET DOMAIN-CONTAINING PROTEIN"/>
    <property type="match status" value="1"/>
</dbReference>
<name>A0A2H2ZKW1_TRIPA</name>
<dbReference type="OrthoDB" id="42889at2759"/>
<evidence type="ECO:0000313" key="2">
    <source>
        <dbReference type="EMBL" id="OTA00681.1"/>
    </source>
</evidence>
<evidence type="ECO:0000313" key="3">
    <source>
        <dbReference type="Proteomes" id="UP000219286"/>
    </source>
</evidence>
<keyword evidence="3" id="KW-1185">Reference proteome</keyword>
<evidence type="ECO:0000256" key="1">
    <source>
        <dbReference type="SAM" id="MobiDB-lite"/>
    </source>
</evidence>
<feature type="region of interest" description="Disordered" evidence="1">
    <location>
        <begin position="310"/>
        <end position="336"/>
    </location>
</feature>
<dbReference type="EMBL" id="LFMI01000132">
    <property type="protein sequence ID" value="OTA00681.1"/>
    <property type="molecule type" value="Genomic_DNA"/>
</dbReference>
<dbReference type="AlphaFoldDB" id="A0A2H2ZKW1"/>
<dbReference type="Proteomes" id="UP000219286">
    <property type="component" value="Unassembled WGS sequence"/>
</dbReference>
<dbReference type="InterPro" id="IPR050600">
    <property type="entry name" value="SETD3_SETD6_MTase"/>
</dbReference>
<gene>
    <name evidence="2" type="ORF">A9Z42_0009290</name>
</gene>
<organism evidence="2 3">
    <name type="scientific">Trichoderma parareesei</name>
    <name type="common">Filamentous fungus</name>
    <dbReference type="NCBI Taxonomy" id="858221"/>
    <lineage>
        <taxon>Eukaryota</taxon>
        <taxon>Fungi</taxon>
        <taxon>Dikarya</taxon>
        <taxon>Ascomycota</taxon>
        <taxon>Pezizomycotina</taxon>
        <taxon>Sordariomycetes</taxon>
        <taxon>Hypocreomycetidae</taxon>
        <taxon>Hypocreales</taxon>
        <taxon>Hypocreaceae</taxon>
        <taxon>Trichoderma</taxon>
    </lineage>
</organism>
<dbReference type="GO" id="GO:0005634">
    <property type="term" value="C:nucleus"/>
    <property type="evidence" value="ECO:0007669"/>
    <property type="project" value="TreeGrafter"/>
</dbReference>
<dbReference type="Gene3D" id="3.90.1410.10">
    <property type="entry name" value="set domain protein methyltransferase, domain 1"/>
    <property type="match status" value="1"/>
</dbReference>
<evidence type="ECO:0008006" key="4">
    <source>
        <dbReference type="Google" id="ProtNLM"/>
    </source>
</evidence>
<sequence>MDSDDRISLLLSWASSNGASLHPSVQIYDDPTTGLSFRVSPSSATPIPPYAPIVNLPTNLSLSYLNALHPTPSFPRSFLAKSPPHVVGRLLLIKEYLRGADSFWHPYIQALPQPEDVDDWALPPLWPEEEAELLEGTNVEIGLDKIREDLGREFRDAQKLLLASNGDAEDDFSSLLTRELYQWAYCIFSSRSFRPSLVLSREQHEALLPPGVSVNDFSVLLPVFDIGNHDMTVHVRWDVTSSGGGQADASSTGGSAAAVQLKVGREHKPGEQIFNNYSPKTNAELLLGYGFMLPITDSLHNDYIHVRKRTAAPSSTSSPSSPSPSQPGSTSPDEYLISLRPISHPSSLLAASKQTLAVFPQGLLGAFTHVQHDMVWDIFLTLLQHSSVPLIKLIPLDKNTFPSEEEAVRQRQEKFFAGQVNDECRDFLEQTIAIIQHKVLQELERLNETDMEVVGEDAELLSPNQRLALEYRERCRMVLENTLAAIGEDEVMQDDDDDDDGSDTA</sequence>
<dbReference type="GO" id="GO:0016279">
    <property type="term" value="F:protein-lysine N-methyltransferase activity"/>
    <property type="evidence" value="ECO:0007669"/>
    <property type="project" value="TreeGrafter"/>
</dbReference>
<comment type="caution">
    <text evidence="2">The sequence shown here is derived from an EMBL/GenBank/DDBJ whole genome shotgun (WGS) entry which is preliminary data.</text>
</comment>
<dbReference type="SUPFAM" id="SSF82199">
    <property type="entry name" value="SET domain"/>
    <property type="match status" value="1"/>
</dbReference>
<reference evidence="2 3" key="1">
    <citation type="journal article" date="2015" name="Genome Announc.">
        <title>Genome sequence and annotation of Trichoderma parareesei, the ancestor of the cellulase producer Trichoderma reesei.</title>
        <authorList>
            <person name="Yang D."/>
            <person name="Pomraning K."/>
            <person name="Kopchinskiy A."/>
            <person name="Karimi Aghcheh R."/>
            <person name="Atanasova L."/>
            <person name="Chenthamara K."/>
            <person name="Baker S.E."/>
            <person name="Zhang R."/>
            <person name="Shen Q."/>
            <person name="Freitag M."/>
            <person name="Kubicek C.P."/>
            <person name="Druzhinina I.S."/>
        </authorList>
    </citation>
    <scope>NUCLEOTIDE SEQUENCE [LARGE SCALE GENOMIC DNA]</scope>
    <source>
        <strain evidence="2 3">CBS 125925</strain>
    </source>
</reference>